<reference evidence="1" key="1">
    <citation type="submission" date="2023-06" db="EMBL/GenBank/DDBJ databases">
        <title>Genomic analysis of the entomopathogenic nematode Steinernema hermaphroditum.</title>
        <authorList>
            <person name="Schwarz E.M."/>
            <person name="Heppert J.K."/>
            <person name="Baniya A."/>
            <person name="Schwartz H.T."/>
            <person name="Tan C.-H."/>
            <person name="Antoshechkin I."/>
            <person name="Sternberg P.W."/>
            <person name="Goodrich-Blair H."/>
            <person name="Dillman A.R."/>
        </authorList>
    </citation>
    <scope>NUCLEOTIDE SEQUENCE</scope>
    <source>
        <strain evidence="1">PS9179</strain>
        <tissue evidence="1">Whole animal</tissue>
    </source>
</reference>
<protein>
    <submittedName>
        <fullName evidence="1">Uncharacterized protein</fullName>
    </submittedName>
</protein>
<organism evidence="1 2">
    <name type="scientific">Steinernema hermaphroditum</name>
    <dbReference type="NCBI Taxonomy" id="289476"/>
    <lineage>
        <taxon>Eukaryota</taxon>
        <taxon>Metazoa</taxon>
        <taxon>Ecdysozoa</taxon>
        <taxon>Nematoda</taxon>
        <taxon>Chromadorea</taxon>
        <taxon>Rhabditida</taxon>
        <taxon>Tylenchina</taxon>
        <taxon>Panagrolaimomorpha</taxon>
        <taxon>Strongyloidoidea</taxon>
        <taxon>Steinernematidae</taxon>
        <taxon>Steinernema</taxon>
    </lineage>
</organism>
<evidence type="ECO:0000313" key="2">
    <source>
        <dbReference type="Proteomes" id="UP001175271"/>
    </source>
</evidence>
<dbReference type="AlphaFoldDB" id="A0AA39LT34"/>
<proteinExistence type="predicted"/>
<gene>
    <name evidence="1" type="ORF">QR680_004374</name>
</gene>
<keyword evidence="2" id="KW-1185">Reference proteome</keyword>
<sequence>MAALITPIVPSKTVRGSLINMPNYTRAAIALSDRPLIPHHKRQIPYLSSALTNCAKGAYKEPFEKIPEVRFREHYESIYPAPDELTVTEVGSPSQKSRRSAVNSKIWAKIQITR</sequence>
<name>A0AA39LT34_9BILA</name>
<dbReference type="EMBL" id="JAUCMV010000003">
    <property type="protein sequence ID" value="KAK0409156.1"/>
    <property type="molecule type" value="Genomic_DNA"/>
</dbReference>
<dbReference type="Proteomes" id="UP001175271">
    <property type="component" value="Unassembled WGS sequence"/>
</dbReference>
<accession>A0AA39LT34</accession>
<comment type="caution">
    <text evidence="1">The sequence shown here is derived from an EMBL/GenBank/DDBJ whole genome shotgun (WGS) entry which is preliminary data.</text>
</comment>
<evidence type="ECO:0000313" key="1">
    <source>
        <dbReference type="EMBL" id="KAK0409156.1"/>
    </source>
</evidence>